<dbReference type="AlphaFoldDB" id="A0AAD9PCC1"/>
<organism evidence="11 12">
    <name type="scientific">Ridgeia piscesae</name>
    <name type="common">Tubeworm</name>
    <dbReference type="NCBI Taxonomy" id="27915"/>
    <lineage>
        <taxon>Eukaryota</taxon>
        <taxon>Metazoa</taxon>
        <taxon>Spiralia</taxon>
        <taxon>Lophotrochozoa</taxon>
        <taxon>Annelida</taxon>
        <taxon>Polychaeta</taxon>
        <taxon>Sedentaria</taxon>
        <taxon>Canalipalpata</taxon>
        <taxon>Sabellida</taxon>
        <taxon>Siboglinidae</taxon>
        <taxon>Ridgeia</taxon>
    </lineage>
</organism>
<keyword evidence="5" id="KW-0808">Transferase</keyword>
<dbReference type="EMBL" id="JAODUO010000038">
    <property type="protein sequence ID" value="KAK2192123.1"/>
    <property type="molecule type" value="Genomic_DNA"/>
</dbReference>
<dbReference type="CDD" id="cd11787">
    <property type="entry name" value="SH3_SH3RF_2"/>
    <property type="match status" value="1"/>
</dbReference>
<feature type="region of interest" description="Disordered" evidence="9">
    <location>
        <begin position="203"/>
        <end position="223"/>
    </location>
</feature>
<dbReference type="PRINTS" id="PR00452">
    <property type="entry name" value="SH3DOMAIN"/>
</dbReference>
<dbReference type="PANTHER" id="PTHR14167:SF51">
    <property type="entry name" value="RING-TYPE E3 UBIQUITIN TRANSFERASE"/>
    <property type="match status" value="1"/>
</dbReference>
<evidence type="ECO:0000313" key="12">
    <source>
        <dbReference type="Proteomes" id="UP001209878"/>
    </source>
</evidence>
<feature type="compositionally biased region" description="Low complexity" evidence="9">
    <location>
        <begin position="500"/>
        <end position="510"/>
    </location>
</feature>
<evidence type="ECO:0000256" key="2">
    <source>
        <dbReference type="ARBA" id="ARBA00004906"/>
    </source>
</evidence>
<dbReference type="PANTHER" id="PTHR14167">
    <property type="entry name" value="SH3 DOMAIN-CONTAINING"/>
    <property type="match status" value="1"/>
</dbReference>
<comment type="catalytic activity">
    <reaction evidence="1">
        <text>S-ubiquitinyl-[E2 ubiquitin-conjugating enzyme]-L-cysteine + [acceptor protein]-L-lysine = [E2 ubiquitin-conjugating enzyme]-L-cysteine + N(6)-ubiquitinyl-[acceptor protein]-L-lysine.</text>
        <dbReference type="EC" id="2.3.2.27"/>
    </reaction>
</comment>
<evidence type="ECO:0000256" key="1">
    <source>
        <dbReference type="ARBA" id="ARBA00000900"/>
    </source>
</evidence>
<accession>A0AAD9PCC1</accession>
<dbReference type="InterPro" id="IPR035816">
    <property type="entry name" value="SH3RF1/SH3RF3_SH3_4"/>
</dbReference>
<dbReference type="SMART" id="SM00326">
    <property type="entry name" value="SH3"/>
    <property type="match status" value="4"/>
</dbReference>
<protein>
    <recommendedName>
        <fullName evidence="3">RING-type E3 ubiquitin transferase</fullName>
        <ecNumber evidence="3">2.3.2.27</ecNumber>
    </recommendedName>
</protein>
<feature type="compositionally biased region" description="Basic and acidic residues" evidence="9">
    <location>
        <begin position="566"/>
        <end position="580"/>
    </location>
</feature>
<dbReference type="PRINTS" id="PR00499">
    <property type="entry name" value="P67PHOX"/>
</dbReference>
<comment type="pathway">
    <text evidence="2">Protein modification; protein ubiquitination.</text>
</comment>
<feature type="region of interest" description="Disordered" evidence="9">
    <location>
        <begin position="348"/>
        <end position="409"/>
    </location>
</feature>
<evidence type="ECO:0000256" key="7">
    <source>
        <dbReference type="ARBA" id="ARBA00022786"/>
    </source>
</evidence>
<feature type="compositionally biased region" description="Low complexity" evidence="9">
    <location>
        <begin position="520"/>
        <end position="541"/>
    </location>
</feature>
<reference evidence="11" key="1">
    <citation type="journal article" date="2023" name="Mol. Biol. Evol.">
        <title>Third-Generation Sequencing Reveals the Adaptive Role of the Epigenome in Three Deep-Sea Polychaetes.</title>
        <authorList>
            <person name="Perez M."/>
            <person name="Aroh O."/>
            <person name="Sun Y."/>
            <person name="Lan Y."/>
            <person name="Juniper S.K."/>
            <person name="Young C.R."/>
            <person name="Angers B."/>
            <person name="Qian P.Y."/>
        </authorList>
    </citation>
    <scope>NUCLEOTIDE SEQUENCE</scope>
    <source>
        <strain evidence="11">R07B-5</strain>
    </source>
</reference>
<dbReference type="PROSITE" id="PS50002">
    <property type="entry name" value="SH3"/>
    <property type="match status" value="4"/>
</dbReference>
<dbReference type="EC" id="2.3.2.27" evidence="3"/>
<dbReference type="FunFam" id="2.30.30.40:FF:000091">
    <property type="entry name" value="Putative E3 ubiquitin-protein ligase SH3RF1"/>
    <property type="match status" value="1"/>
</dbReference>
<sequence length="726" mass="77062">MPVSTSQPCAKAIYNYDAKEPGDLSFCKGDVVLLRKQVDENWYHGELNGHQGFFPATYVQVVTPLPQEIPKCRALYDFVVTDSNEKDCLNFHRDDELTVIRRVDNNWAEGKLADRIGIFPISFVEMNDAAKWLVNAHFNQSNQAGSSRAAPATCSALATPCLAAPIATTAPTFAPSGAAKTVAPPSNPNVFLAQQGSQKRHSMTAISSSPHRSTAPEHHRHSMEIPSGHDAVMAAIAGADGIAVTVAPRTISKVSAASTTDSQTRTSASVVSYTATPPFYVALYNYKPQKADEVELRKGDYYTVTEKCQDGWFKGTCLRSGSVGVFPGNYVQVVKNNISSKPAVTKATVGGATSDSTSSTGNGGVTVVSRSTSTSTQSHSGRVPAVPPHAPVGRTHSFPKTSPRATVSASTLGQCVSKMPNVTVTHTRTITNVTQAVTRSLMSASQQSRPITHGGDITGVTTVSHAGVSKHGDMSGNGDKNRSRGSPQVSCRPSEKVTKHSASSSSSVSANHHHHHHQGQGHSASAAAASSSSAHHSMSASVIVTPPNVVVGATSPSNHVVATTTSKEKDKKERRDKEVVRLGIMKRLTKNKKSKSPPPESSTDDASSHPPVPHQRSGSLPVDSQGGATAGISAVQSKKQDSSHQQAPSSSSSSSSSTSRPGKPKPLVRERYRCIAPYPPQSDIELELKVGDIVYIHKKREDGWFKGTQQRTGKTGLFPGSFVKSF</sequence>
<feature type="domain" description="SH3" evidence="10">
    <location>
        <begin position="67"/>
        <end position="129"/>
    </location>
</feature>
<dbReference type="InterPro" id="IPR001452">
    <property type="entry name" value="SH3_domain"/>
</dbReference>
<feature type="compositionally biased region" description="Low complexity" evidence="9">
    <location>
        <begin position="649"/>
        <end position="659"/>
    </location>
</feature>
<dbReference type="Gene3D" id="2.30.30.40">
    <property type="entry name" value="SH3 Domains"/>
    <property type="match status" value="4"/>
</dbReference>
<feature type="compositionally biased region" description="Polar residues" evidence="9">
    <location>
        <begin position="398"/>
        <end position="409"/>
    </location>
</feature>
<dbReference type="FunFam" id="2.30.30.40:FF:000001">
    <property type="entry name" value="Sorbin and SH3 domain-containing protein 1 isoform 2"/>
    <property type="match status" value="1"/>
</dbReference>
<dbReference type="CDD" id="cd11785">
    <property type="entry name" value="SH3_SH3RF_C"/>
    <property type="match status" value="1"/>
</dbReference>
<evidence type="ECO:0000259" key="10">
    <source>
        <dbReference type="PROSITE" id="PS50002"/>
    </source>
</evidence>
<evidence type="ECO:0000313" key="11">
    <source>
        <dbReference type="EMBL" id="KAK2192123.1"/>
    </source>
</evidence>
<dbReference type="CDD" id="cd11783">
    <property type="entry name" value="SH3_SH3RF_3"/>
    <property type="match status" value="1"/>
</dbReference>
<evidence type="ECO:0000256" key="3">
    <source>
        <dbReference type="ARBA" id="ARBA00012483"/>
    </source>
</evidence>
<proteinExistence type="predicted"/>
<feature type="domain" description="SH3" evidence="10">
    <location>
        <begin position="275"/>
        <end position="336"/>
    </location>
</feature>
<keyword evidence="7" id="KW-0833">Ubl conjugation pathway</keyword>
<feature type="domain" description="SH3" evidence="10">
    <location>
        <begin position="5"/>
        <end position="64"/>
    </location>
</feature>
<feature type="domain" description="SH3" evidence="10">
    <location>
        <begin position="667"/>
        <end position="726"/>
    </location>
</feature>
<keyword evidence="4 8" id="KW-0728">SH3 domain</keyword>
<dbReference type="CDD" id="cd11786">
    <property type="entry name" value="SH3_SH3RF_1"/>
    <property type="match status" value="1"/>
</dbReference>
<keyword evidence="12" id="KW-1185">Reference proteome</keyword>
<dbReference type="SUPFAM" id="SSF50044">
    <property type="entry name" value="SH3-domain"/>
    <property type="match status" value="4"/>
</dbReference>
<dbReference type="GO" id="GO:0061630">
    <property type="term" value="F:ubiquitin protein ligase activity"/>
    <property type="evidence" value="ECO:0007669"/>
    <property type="project" value="UniProtKB-EC"/>
</dbReference>
<dbReference type="InterPro" id="IPR036028">
    <property type="entry name" value="SH3-like_dom_sf"/>
</dbReference>
<evidence type="ECO:0000256" key="4">
    <source>
        <dbReference type="ARBA" id="ARBA00022443"/>
    </source>
</evidence>
<comment type="caution">
    <text evidence="11">The sequence shown here is derived from an EMBL/GenBank/DDBJ whole genome shotgun (WGS) entry which is preliminary data.</text>
</comment>
<dbReference type="Pfam" id="PF00018">
    <property type="entry name" value="SH3_1"/>
    <property type="match status" value="1"/>
</dbReference>
<keyword evidence="6" id="KW-0677">Repeat</keyword>
<dbReference type="InterPro" id="IPR050384">
    <property type="entry name" value="Endophilin_SH3RF"/>
</dbReference>
<gene>
    <name evidence="11" type="ORF">NP493_38g05010</name>
</gene>
<dbReference type="Pfam" id="PF14604">
    <property type="entry name" value="SH3_9"/>
    <property type="match status" value="3"/>
</dbReference>
<name>A0AAD9PCC1_RIDPI</name>
<evidence type="ECO:0000256" key="9">
    <source>
        <dbReference type="SAM" id="MobiDB-lite"/>
    </source>
</evidence>
<evidence type="ECO:0000256" key="6">
    <source>
        <dbReference type="ARBA" id="ARBA00022737"/>
    </source>
</evidence>
<evidence type="ECO:0000256" key="8">
    <source>
        <dbReference type="PROSITE-ProRule" id="PRU00192"/>
    </source>
</evidence>
<feature type="region of interest" description="Disordered" evidence="9">
    <location>
        <begin position="466"/>
        <end position="672"/>
    </location>
</feature>
<feature type="compositionally biased region" description="Polar residues" evidence="9">
    <location>
        <begin position="554"/>
        <end position="565"/>
    </location>
</feature>
<feature type="compositionally biased region" description="Low complexity" evidence="9">
    <location>
        <begin position="348"/>
        <end position="381"/>
    </location>
</feature>
<evidence type="ECO:0000256" key="5">
    <source>
        <dbReference type="ARBA" id="ARBA00022679"/>
    </source>
</evidence>
<dbReference type="Proteomes" id="UP001209878">
    <property type="component" value="Unassembled WGS sequence"/>
</dbReference>